<evidence type="ECO:0000313" key="3">
    <source>
        <dbReference type="Proteomes" id="UP000233786"/>
    </source>
</evidence>
<protein>
    <submittedName>
        <fullName evidence="2">Uncharacterized protein</fullName>
    </submittedName>
</protein>
<dbReference type="AlphaFoldDB" id="A0A2N3XYQ2"/>
<accession>A0A2N3XYQ2</accession>
<proteinExistence type="predicted"/>
<evidence type="ECO:0000313" key="2">
    <source>
        <dbReference type="EMBL" id="PKW15741.1"/>
    </source>
</evidence>
<dbReference type="Proteomes" id="UP000233786">
    <property type="component" value="Unassembled WGS sequence"/>
</dbReference>
<reference evidence="2" key="1">
    <citation type="submission" date="2017-12" db="EMBL/GenBank/DDBJ databases">
        <title>Sequencing the genomes of 1000 Actinobacteria strains.</title>
        <authorList>
            <person name="Klenk H.-P."/>
        </authorList>
    </citation>
    <scope>NUCLEOTIDE SEQUENCE [LARGE SCALE GENOMIC DNA]</scope>
    <source>
        <strain evidence="2">DSM 44228</strain>
    </source>
</reference>
<evidence type="ECO:0000256" key="1">
    <source>
        <dbReference type="SAM" id="MobiDB-lite"/>
    </source>
</evidence>
<organism evidence="2 3">
    <name type="scientific">Saccharopolyspora spinosa</name>
    <dbReference type="NCBI Taxonomy" id="60894"/>
    <lineage>
        <taxon>Bacteria</taxon>
        <taxon>Bacillati</taxon>
        <taxon>Actinomycetota</taxon>
        <taxon>Actinomycetes</taxon>
        <taxon>Pseudonocardiales</taxon>
        <taxon>Pseudonocardiaceae</taxon>
        <taxon>Saccharopolyspora</taxon>
    </lineage>
</organism>
<gene>
    <name evidence="2" type="ORF">A8926_3490</name>
</gene>
<sequence length="229" mass="24748">MVTTKPGRWTEWILVPAISVPRASTGPCRSGSGTAESALRSRHCGVGPAESGLRSRACGPCRGFGELVRSAARNVRLARGGEVDDLPLTEVLYQAVEFLVVVGGQAAARSAATPCRCCANNTANIRTCPRRCAALTIRRRRCSAVRSTWRSCTRCPMTTPAKPFRGSKNPAWPPSPRTMRSARERRYRWRISLLAPSRCAPPPGPPQPASGLRGSSPARLSRWRTPTSG</sequence>
<feature type="compositionally biased region" description="Pro residues" evidence="1">
    <location>
        <begin position="199"/>
        <end position="208"/>
    </location>
</feature>
<comment type="caution">
    <text evidence="2">The sequence shown here is derived from an EMBL/GenBank/DDBJ whole genome shotgun (WGS) entry which is preliminary data.</text>
</comment>
<feature type="region of interest" description="Disordered" evidence="1">
    <location>
        <begin position="195"/>
        <end position="229"/>
    </location>
</feature>
<name>A0A2N3XYQ2_SACSN</name>
<keyword evidence="3" id="KW-1185">Reference proteome</keyword>
<dbReference type="EMBL" id="PJNB01000001">
    <property type="protein sequence ID" value="PKW15741.1"/>
    <property type="molecule type" value="Genomic_DNA"/>
</dbReference>